<dbReference type="InterPro" id="IPR011050">
    <property type="entry name" value="Pectin_lyase_fold/virulence"/>
</dbReference>
<gene>
    <name evidence="1" type="ORF">HNR75_000570</name>
</gene>
<proteinExistence type="predicted"/>
<organism evidence="1 2">
    <name type="scientific">Tolumonas osonensis</name>
    <dbReference type="NCBI Taxonomy" id="675874"/>
    <lineage>
        <taxon>Bacteria</taxon>
        <taxon>Pseudomonadati</taxon>
        <taxon>Pseudomonadota</taxon>
        <taxon>Gammaproteobacteria</taxon>
        <taxon>Aeromonadales</taxon>
        <taxon>Aeromonadaceae</taxon>
        <taxon>Tolumonas</taxon>
    </lineage>
</organism>
<accession>A0A841G708</accession>
<evidence type="ECO:0008006" key="3">
    <source>
        <dbReference type="Google" id="ProtNLM"/>
    </source>
</evidence>
<sequence>MNVIKNTFYEGERALYASKDLLIENVKFYPGESPIKESEHIQAVACEFMAKYPFWHCQHVKIENSHFSIYSRAAIWYTQHIEMRNSIIDAPKMFRSVSHLHLEDTKLNNAAECLWNCDNINLKNVQMTGADYVFMNCHSIRAEKYYLQGNYSFQDAQNVEVYDSHFDSKDAFWNTKNVTVYNSVLDGEYLGWYSENLRLVNCTISGTQPLCYAKNLVLENCTMLNTDLAFEYSTVKADIKGHIDSIKNPMAGYIRADSVGEVIFDENARNHGGCEIIVAGKNSYA</sequence>
<dbReference type="InterPro" id="IPR012334">
    <property type="entry name" value="Pectin_lyas_fold"/>
</dbReference>
<dbReference type="SUPFAM" id="SSF51126">
    <property type="entry name" value="Pectin lyase-like"/>
    <property type="match status" value="1"/>
</dbReference>
<evidence type="ECO:0000313" key="2">
    <source>
        <dbReference type="Proteomes" id="UP000585721"/>
    </source>
</evidence>
<dbReference type="RefSeq" id="WP_188025508.1">
    <property type="nucleotide sequence ID" value="NZ_JACHGR010000002.1"/>
</dbReference>
<dbReference type="Pfam" id="PF12541">
    <property type="entry name" value="DUF3737"/>
    <property type="match status" value="1"/>
</dbReference>
<dbReference type="EMBL" id="JACHGR010000002">
    <property type="protein sequence ID" value="MBB6054698.1"/>
    <property type="molecule type" value="Genomic_DNA"/>
</dbReference>
<protein>
    <recommendedName>
        <fullName evidence="3">DUF3737 family protein</fullName>
    </recommendedName>
</protein>
<dbReference type="Gene3D" id="2.160.20.10">
    <property type="entry name" value="Single-stranded right-handed beta-helix, Pectin lyase-like"/>
    <property type="match status" value="1"/>
</dbReference>
<dbReference type="Proteomes" id="UP000585721">
    <property type="component" value="Unassembled WGS sequence"/>
</dbReference>
<evidence type="ECO:0000313" key="1">
    <source>
        <dbReference type="EMBL" id="MBB6054698.1"/>
    </source>
</evidence>
<comment type="caution">
    <text evidence="1">The sequence shown here is derived from an EMBL/GenBank/DDBJ whole genome shotgun (WGS) entry which is preliminary data.</text>
</comment>
<keyword evidence="2" id="KW-1185">Reference proteome</keyword>
<name>A0A841G708_9GAMM</name>
<reference evidence="1 2" key="1">
    <citation type="submission" date="2020-08" db="EMBL/GenBank/DDBJ databases">
        <title>Genomic Encyclopedia of Type Strains, Phase IV (KMG-IV): sequencing the most valuable type-strain genomes for metagenomic binning, comparative biology and taxonomic classification.</title>
        <authorList>
            <person name="Goeker M."/>
        </authorList>
    </citation>
    <scope>NUCLEOTIDE SEQUENCE [LARGE SCALE GENOMIC DNA]</scope>
    <source>
        <strain evidence="1 2">DSM 22975</strain>
    </source>
</reference>
<dbReference type="AlphaFoldDB" id="A0A841G708"/>
<dbReference type="InterPro" id="IPR022208">
    <property type="entry name" value="DUF3737"/>
</dbReference>